<gene>
    <name evidence="6" type="ORF">T459_34890</name>
</gene>
<dbReference type="GO" id="GO:0060320">
    <property type="term" value="P:rejection of self pollen"/>
    <property type="evidence" value="ECO:0007669"/>
    <property type="project" value="UniProtKB-KW"/>
</dbReference>
<dbReference type="GO" id="GO:0005576">
    <property type="term" value="C:extracellular region"/>
    <property type="evidence" value="ECO:0007669"/>
    <property type="project" value="UniProtKB-SubCell"/>
</dbReference>
<proteinExistence type="inferred from homology"/>
<evidence type="ECO:0000256" key="2">
    <source>
        <dbReference type="ARBA" id="ARBA00005581"/>
    </source>
</evidence>
<comment type="similarity">
    <text evidence="2">Belongs to the plant self-incompatibility (S1) protein family.</text>
</comment>
<dbReference type="Pfam" id="PF05938">
    <property type="entry name" value="Self-incomp_S1"/>
    <property type="match status" value="1"/>
</dbReference>
<evidence type="ECO:0000256" key="3">
    <source>
        <dbReference type="ARBA" id="ARBA00022471"/>
    </source>
</evidence>
<evidence type="ECO:0000256" key="4">
    <source>
        <dbReference type="ARBA" id="ARBA00022525"/>
    </source>
</evidence>
<evidence type="ECO:0000256" key="5">
    <source>
        <dbReference type="ARBA" id="ARBA00022729"/>
    </source>
</evidence>
<evidence type="ECO:0000256" key="1">
    <source>
        <dbReference type="ARBA" id="ARBA00004613"/>
    </source>
</evidence>
<organism evidence="6 7">
    <name type="scientific">Capsicum annuum</name>
    <name type="common">Capsicum pepper</name>
    <dbReference type="NCBI Taxonomy" id="4072"/>
    <lineage>
        <taxon>Eukaryota</taxon>
        <taxon>Viridiplantae</taxon>
        <taxon>Streptophyta</taxon>
        <taxon>Embryophyta</taxon>
        <taxon>Tracheophyta</taxon>
        <taxon>Spermatophyta</taxon>
        <taxon>Magnoliopsida</taxon>
        <taxon>eudicotyledons</taxon>
        <taxon>Gunneridae</taxon>
        <taxon>Pentapetalae</taxon>
        <taxon>asterids</taxon>
        <taxon>lamiids</taxon>
        <taxon>Solanales</taxon>
        <taxon>Solanaceae</taxon>
        <taxon>Solanoideae</taxon>
        <taxon>Capsiceae</taxon>
        <taxon>Capsicum</taxon>
    </lineage>
</organism>
<dbReference type="EMBL" id="AYRZ02000196">
    <property type="protein sequence ID" value="PHT61258.1"/>
    <property type="molecule type" value="Genomic_DNA"/>
</dbReference>
<comment type="subcellular location">
    <subcellularLocation>
        <location evidence="1">Secreted</location>
    </subcellularLocation>
</comment>
<keyword evidence="5" id="KW-0732">Signal</keyword>
<keyword evidence="3" id="KW-0713">Self-incompatibility</keyword>
<dbReference type="Proteomes" id="UP000222542">
    <property type="component" value="Unassembled WGS sequence"/>
</dbReference>
<name>A0A2G2XUR3_CAPAN</name>
<protein>
    <submittedName>
        <fullName evidence="6">Uncharacterized protein</fullName>
    </submittedName>
</protein>
<accession>A0A2G2XUR3</accession>
<comment type="caution">
    <text evidence="6">The sequence shown here is derived from an EMBL/GenBank/DDBJ whole genome shotgun (WGS) entry which is preliminary data.</text>
</comment>
<reference evidence="6 7" key="2">
    <citation type="journal article" date="2017" name="Genome Biol.">
        <title>New reference genome sequences of hot pepper reveal the massive evolution of plant disease-resistance genes by retroduplication.</title>
        <authorList>
            <person name="Kim S."/>
            <person name="Park J."/>
            <person name="Yeom S.I."/>
            <person name="Kim Y.M."/>
            <person name="Seo E."/>
            <person name="Kim K.T."/>
            <person name="Kim M.S."/>
            <person name="Lee J.M."/>
            <person name="Cheong K."/>
            <person name="Shin H.S."/>
            <person name="Kim S.B."/>
            <person name="Han K."/>
            <person name="Lee J."/>
            <person name="Park M."/>
            <person name="Lee H.A."/>
            <person name="Lee H.Y."/>
            <person name="Lee Y."/>
            <person name="Oh S."/>
            <person name="Lee J.H."/>
            <person name="Choi E."/>
            <person name="Choi E."/>
            <person name="Lee S.E."/>
            <person name="Jeon J."/>
            <person name="Kim H."/>
            <person name="Choi G."/>
            <person name="Song H."/>
            <person name="Lee J."/>
            <person name="Lee S.C."/>
            <person name="Kwon J.K."/>
            <person name="Lee H.Y."/>
            <person name="Koo N."/>
            <person name="Hong Y."/>
            <person name="Kim R.W."/>
            <person name="Kang W.H."/>
            <person name="Huh J.H."/>
            <person name="Kang B.C."/>
            <person name="Yang T.J."/>
            <person name="Lee Y.H."/>
            <person name="Bennetzen J.L."/>
            <person name="Choi D."/>
        </authorList>
    </citation>
    <scope>NUCLEOTIDE SEQUENCE [LARGE SCALE GENOMIC DNA]</scope>
    <source>
        <strain evidence="7">cv. CM334</strain>
    </source>
</reference>
<dbReference type="Gramene" id="PHT61258">
    <property type="protein sequence ID" value="PHT61258"/>
    <property type="gene ID" value="T459_34890"/>
</dbReference>
<dbReference type="InterPro" id="IPR010264">
    <property type="entry name" value="Self-incomp_S1"/>
</dbReference>
<keyword evidence="7" id="KW-1185">Reference proteome</keyword>
<dbReference type="AlphaFoldDB" id="A0A2G2XUR3"/>
<evidence type="ECO:0000313" key="7">
    <source>
        <dbReference type="Proteomes" id="UP000222542"/>
    </source>
</evidence>
<sequence>MAIIIPKWEHSLIGAPWTFFFCHFWWNGKASSFDVFNDIKYCVHGTFGVIPLLENKCHWQVQEDGFFLGFNHLGKLYFKNFMIGKQ</sequence>
<keyword evidence="4" id="KW-0964">Secreted</keyword>
<evidence type="ECO:0000313" key="6">
    <source>
        <dbReference type="EMBL" id="PHT61258.1"/>
    </source>
</evidence>
<reference evidence="6 7" key="1">
    <citation type="journal article" date="2014" name="Nat. Genet.">
        <title>Genome sequence of the hot pepper provides insights into the evolution of pungency in Capsicum species.</title>
        <authorList>
            <person name="Kim S."/>
            <person name="Park M."/>
            <person name="Yeom S.I."/>
            <person name="Kim Y.M."/>
            <person name="Lee J.M."/>
            <person name="Lee H.A."/>
            <person name="Seo E."/>
            <person name="Choi J."/>
            <person name="Cheong K."/>
            <person name="Kim K.T."/>
            <person name="Jung K."/>
            <person name="Lee G.W."/>
            <person name="Oh S.K."/>
            <person name="Bae C."/>
            <person name="Kim S.B."/>
            <person name="Lee H.Y."/>
            <person name="Kim S.Y."/>
            <person name="Kim M.S."/>
            <person name="Kang B.C."/>
            <person name="Jo Y.D."/>
            <person name="Yang H.B."/>
            <person name="Jeong H.J."/>
            <person name="Kang W.H."/>
            <person name="Kwon J.K."/>
            <person name="Shin C."/>
            <person name="Lim J.Y."/>
            <person name="Park J.H."/>
            <person name="Huh J.H."/>
            <person name="Kim J.S."/>
            <person name="Kim B.D."/>
            <person name="Cohen O."/>
            <person name="Paran I."/>
            <person name="Suh M.C."/>
            <person name="Lee S.B."/>
            <person name="Kim Y.K."/>
            <person name="Shin Y."/>
            <person name="Noh S.J."/>
            <person name="Park J."/>
            <person name="Seo Y.S."/>
            <person name="Kwon S.Y."/>
            <person name="Kim H.A."/>
            <person name="Park J.M."/>
            <person name="Kim H.J."/>
            <person name="Choi S.B."/>
            <person name="Bosland P.W."/>
            <person name="Reeves G."/>
            <person name="Jo S.H."/>
            <person name="Lee B.W."/>
            <person name="Cho H.T."/>
            <person name="Choi H.S."/>
            <person name="Lee M.S."/>
            <person name="Yu Y."/>
            <person name="Do Choi Y."/>
            <person name="Park B.S."/>
            <person name="van Deynze A."/>
            <person name="Ashrafi H."/>
            <person name="Hill T."/>
            <person name="Kim W.T."/>
            <person name="Pai H.S."/>
            <person name="Ahn H.K."/>
            <person name="Yeam I."/>
            <person name="Giovannoni J.J."/>
            <person name="Rose J.K."/>
            <person name="Sorensen I."/>
            <person name="Lee S.J."/>
            <person name="Kim R.W."/>
            <person name="Choi I.Y."/>
            <person name="Choi B.S."/>
            <person name="Lim J.S."/>
            <person name="Lee Y.H."/>
            <person name="Choi D."/>
        </authorList>
    </citation>
    <scope>NUCLEOTIDE SEQUENCE [LARGE SCALE GENOMIC DNA]</scope>
    <source>
        <strain evidence="7">cv. CM334</strain>
    </source>
</reference>